<accession>A0A0S3QSD6</accession>
<keyword evidence="2 4" id="KW-0479">Metal-binding</keyword>
<evidence type="ECO:0000256" key="4">
    <source>
        <dbReference type="PIRSR" id="PIRSR005902-1"/>
    </source>
</evidence>
<dbReference type="EMBL" id="AP013035">
    <property type="protein sequence ID" value="BAT71237.1"/>
    <property type="molecule type" value="Genomic_DNA"/>
</dbReference>
<dbReference type="Pfam" id="PF01026">
    <property type="entry name" value="TatD_DNase"/>
    <property type="match status" value="1"/>
</dbReference>
<dbReference type="InterPro" id="IPR015991">
    <property type="entry name" value="TatD/YcfH-like"/>
</dbReference>
<feature type="binding site" evidence="4">
    <location>
        <position position="92"/>
    </location>
    <ligand>
        <name>a divalent metal cation</name>
        <dbReference type="ChEBI" id="CHEBI:60240"/>
        <label>1</label>
    </ligand>
</feature>
<dbReference type="RefSeq" id="WP_068549156.1">
    <property type="nucleotide sequence ID" value="NZ_AP013035.1"/>
</dbReference>
<dbReference type="Gene3D" id="3.20.20.140">
    <property type="entry name" value="Metal-dependent hydrolases"/>
    <property type="match status" value="1"/>
</dbReference>
<evidence type="ECO:0000256" key="2">
    <source>
        <dbReference type="ARBA" id="ARBA00022723"/>
    </source>
</evidence>
<dbReference type="GO" id="GO:0016788">
    <property type="term" value="F:hydrolase activity, acting on ester bonds"/>
    <property type="evidence" value="ECO:0007669"/>
    <property type="project" value="InterPro"/>
</dbReference>
<evidence type="ECO:0000313" key="6">
    <source>
        <dbReference type="Proteomes" id="UP000063234"/>
    </source>
</evidence>
<dbReference type="PANTHER" id="PTHR46124:SF2">
    <property type="entry name" value="D-AMINOACYL-TRNA DEACYLASE"/>
    <property type="match status" value="1"/>
</dbReference>
<dbReference type="GO" id="GO:0004536">
    <property type="term" value="F:DNA nuclease activity"/>
    <property type="evidence" value="ECO:0007669"/>
    <property type="project" value="InterPro"/>
</dbReference>
<protein>
    <submittedName>
        <fullName evidence="5">TatD DNase family protein</fullName>
        <ecNumber evidence="5">3.1.21.-</ecNumber>
    </submittedName>
</protein>
<dbReference type="KEGG" id="ttk:TST_0429"/>
<dbReference type="STRING" id="1298851.TST_0429"/>
<dbReference type="OrthoDB" id="9810005at2"/>
<feature type="binding site" evidence="4">
    <location>
        <position position="151"/>
    </location>
    <ligand>
        <name>a divalent metal cation</name>
        <dbReference type="ChEBI" id="CHEBI:60240"/>
        <label>2</label>
    </ligand>
</feature>
<dbReference type="SUPFAM" id="SSF51556">
    <property type="entry name" value="Metallo-dependent hydrolases"/>
    <property type="match status" value="1"/>
</dbReference>
<dbReference type="InterPro" id="IPR001130">
    <property type="entry name" value="TatD-like"/>
</dbReference>
<keyword evidence="3 5" id="KW-0378">Hydrolase</keyword>
<dbReference type="FunFam" id="3.20.20.140:FF:000005">
    <property type="entry name" value="TatD family hydrolase"/>
    <property type="match status" value="1"/>
</dbReference>
<organism evidence="5 6">
    <name type="scientific">Thermosulfidibacter takaii (strain DSM 17441 / JCM 13301 / NBRC 103674 / ABI70S6)</name>
    <dbReference type="NCBI Taxonomy" id="1298851"/>
    <lineage>
        <taxon>Bacteria</taxon>
        <taxon>Pseudomonadati</taxon>
        <taxon>Thermosulfidibacterota</taxon>
        <taxon>Thermosulfidibacteria</taxon>
        <taxon>Thermosulfidibacterales</taxon>
        <taxon>Thermosulfidibacteraceae</taxon>
    </lineage>
</organism>
<dbReference type="EC" id="3.1.21.-" evidence="5"/>
<name>A0A0S3QSD6_THET7</name>
<dbReference type="NCBIfam" id="TIGR00010">
    <property type="entry name" value="YchF/TatD family DNA exonuclease"/>
    <property type="match status" value="1"/>
</dbReference>
<dbReference type="GO" id="GO:0046872">
    <property type="term" value="F:metal ion binding"/>
    <property type="evidence" value="ECO:0007669"/>
    <property type="project" value="UniProtKB-KW"/>
</dbReference>
<dbReference type="PIRSF" id="PIRSF005902">
    <property type="entry name" value="DNase_TatD"/>
    <property type="match status" value="1"/>
</dbReference>
<gene>
    <name evidence="5" type="primary">tatD</name>
    <name evidence="5" type="ORF">TST_0429</name>
</gene>
<dbReference type="PATRIC" id="fig|1298851.3.peg.439"/>
<dbReference type="PANTHER" id="PTHR46124">
    <property type="entry name" value="D-AMINOACYL-TRNA DEACYLASE"/>
    <property type="match status" value="1"/>
</dbReference>
<feature type="binding site" evidence="4">
    <location>
        <position position="8"/>
    </location>
    <ligand>
        <name>a divalent metal cation</name>
        <dbReference type="ChEBI" id="CHEBI:60240"/>
        <label>1</label>
    </ligand>
</feature>
<dbReference type="AlphaFoldDB" id="A0A0S3QSD6"/>
<dbReference type="GO" id="GO:0005829">
    <property type="term" value="C:cytosol"/>
    <property type="evidence" value="ECO:0007669"/>
    <property type="project" value="TreeGrafter"/>
</dbReference>
<keyword evidence="6" id="KW-1185">Reference proteome</keyword>
<sequence>MIVDIHCHLHMDYYKKDREQVIARLIEDECRLLLTVGIDAEDSKKAVSLASAQSFIFASVGIHPHDAVKCNDEALKVLEELAKHQKVVAIGEIGLDFYRNLSPREKQFEAFEQQLELAKKLNMSVVIHTRDAHEETKEVLKKYPDVRGVIHCFSGTEQDAKDYLDLGYMISFAGHTTYPPNEALREASEFVPLDMLLVETDAPFLTPVPLRGKRNEPSFVKYTAEVIAKRKGIKVEDLFSAVLENAKALFGVDI</sequence>
<evidence type="ECO:0000256" key="3">
    <source>
        <dbReference type="ARBA" id="ARBA00022801"/>
    </source>
</evidence>
<feature type="binding site" evidence="4">
    <location>
        <position position="201"/>
    </location>
    <ligand>
        <name>a divalent metal cation</name>
        <dbReference type="ChEBI" id="CHEBI:60240"/>
        <label>1</label>
    </ligand>
</feature>
<dbReference type="InterPro" id="IPR032466">
    <property type="entry name" value="Metal_Hydrolase"/>
</dbReference>
<dbReference type="Proteomes" id="UP000063234">
    <property type="component" value="Chromosome"/>
</dbReference>
<proteinExistence type="inferred from homology"/>
<reference evidence="6" key="1">
    <citation type="journal article" date="2018" name="Science">
        <title>A primordial and reversible TCA cycle in a facultatively chemolithoautotrophic thermophile.</title>
        <authorList>
            <person name="Nunoura T."/>
            <person name="Chikaraishi Y."/>
            <person name="Izaki R."/>
            <person name="Suwa T."/>
            <person name="Sato T."/>
            <person name="Harada T."/>
            <person name="Mori K."/>
            <person name="Kato Y."/>
            <person name="Miyazaki M."/>
            <person name="Shimamura S."/>
            <person name="Yanagawa K."/>
            <person name="Shuto A."/>
            <person name="Ohkouchi N."/>
            <person name="Fujita N."/>
            <person name="Takaki Y."/>
            <person name="Atomi H."/>
            <person name="Takai K."/>
        </authorList>
    </citation>
    <scope>NUCLEOTIDE SEQUENCE [LARGE SCALE GENOMIC DNA]</scope>
    <source>
        <strain evidence="6">DSM 17441 / JCM 13301 / NBRC 103674 / ABI70S6</strain>
    </source>
</reference>
<evidence type="ECO:0000256" key="1">
    <source>
        <dbReference type="ARBA" id="ARBA00009275"/>
    </source>
</evidence>
<feature type="binding site" evidence="4">
    <location>
        <position position="6"/>
    </location>
    <ligand>
        <name>a divalent metal cation</name>
        <dbReference type="ChEBI" id="CHEBI:60240"/>
        <label>1</label>
    </ligand>
</feature>
<comment type="similarity">
    <text evidence="1">Belongs to the metallo-dependent hydrolases superfamily. TatD-type hydrolase family.</text>
</comment>
<evidence type="ECO:0000313" key="5">
    <source>
        <dbReference type="EMBL" id="BAT71237.1"/>
    </source>
</evidence>
<feature type="binding site" evidence="4">
    <location>
        <position position="128"/>
    </location>
    <ligand>
        <name>a divalent metal cation</name>
        <dbReference type="ChEBI" id="CHEBI:60240"/>
        <label>2</label>
    </ligand>
</feature>
<dbReference type="CDD" id="cd01310">
    <property type="entry name" value="TatD_DNAse"/>
    <property type="match status" value="1"/>
</dbReference>